<comment type="catalytic activity">
    <reaction evidence="25">
        <text>L-threonyl-[protein] + ATP = O-phospho-L-threonyl-[protein] + ADP + H(+)</text>
        <dbReference type="Rhea" id="RHEA:46608"/>
        <dbReference type="Rhea" id="RHEA-COMP:11060"/>
        <dbReference type="Rhea" id="RHEA-COMP:11605"/>
        <dbReference type="ChEBI" id="CHEBI:15378"/>
        <dbReference type="ChEBI" id="CHEBI:30013"/>
        <dbReference type="ChEBI" id="CHEBI:30616"/>
        <dbReference type="ChEBI" id="CHEBI:61977"/>
        <dbReference type="ChEBI" id="CHEBI:456216"/>
        <dbReference type="EC" id="2.7.11.1"/>
    </reaction>
</comment>
<keyword evidence="16 28" id="KW-1133">Transmembrane helix</keyword>
<dbReference type="InterPro" id="IPR057366">
    <property type="entry name" value="TRPM-like"/>
</dbReference>
<evidence type="ECO:0000256" key="16">
    <source>
        <dbReference type="ARBA" id="ARBA00022989"/>
    </source>
</evidence>
<dbReference type="Ensembl" id="ENSGACT00000061542.1">
    <property type="protein sequence ID" value="ENSGACP00000064134.1"/>
    <property type="gene ID" value="ENSGACG00000011569.3"/>
</dbReference>
<evidence type="ECO:0000256" key="3">
    <source>
        <dbReference type="ARBA" id="ARBA00012513"/>
    </source>
</evidence>
<evidence type="ECO:0000256" key="24">
    <source>
        <dbReference type="ARBA" id="ARBA00036634"/>
    </source>
</evidence>
<dbReference type="GO" id="GO:0016324">
    <property type="term" value="C:apical plasma membrane"/>
    <property type="evidence" value="ECO:0007669"/>
    <property type="project" value="TreeGrafter"/>
</dbReference>
<feature type="domain" description="Alpha-type protein kinase" evidence="29">
    <location>
        <begin position="1540"/>
        <end position="1772"/>
    </location>
</feature>
<dbReference type="PANTHER" id="PTHR13800">
    <property type="entry name" value="TRANSIENT RECEPTOR POTENTIAL CATION CHANNEL, SUBFAMILY M, MEMBER 6"/>
    <property type="match status" value="1"/>
</dbReference>
<comment type="subcellular location">
    <subcellularLocation>
        <location evidence="2">Cell membrane</location>
        <topology evidence="2">Multi-pass membrane protein</topology>
    </subcellularLocation>
    <subcellularLocation>
        <location evidence="1">Nucleus</location>
    </subcellularLocation>
</comment>
<keyword evidence="13" id="KW-0418">Kinase</keyword>
<evidence type="ECO:0000256" key="5">
    <source>
        <dbReference type="ARBA" id="ARBA00022475"/>
    </source>
</evidence>
<evidence type="ECO:0000256" key="14">
    <source>
        <dbReference type="ARBA" id="ARBA00022833"/>
    </source>
</evidence>
<proteinExistence type="inferred from homology"/>
<keyword evidence="5" id="KW-1003">Cell membrane</keyword>
<dbReference type="Pfam" id="PF16519">
    <property type="entry name" value="TRPM_tetra"/>
    <property type="match status" value="1"/>
</dbReference>
<keyword evidence="4" id="KW-0813">Transport</keyword>
<evidence type="ECO:0000256" key="4">
    <source>
        <dbReference type="ARBA" id="ARBA00022448"/>
    </source>
</evidence>
<dbReference type="InterPro" id="IPR041491">
    <property type="entry name" value="TRPM_SLOG"/>
</dbReference>
<dbReference type="SUPFAM" id="SSF56112">
    <property type="entry name" value="Protein kinase-like (PK-like)"/>
    <property type="match status" value="1"/>
</dbReference>
<evidence type="ECO:0000256" key="6">
    <source>
        <dbReference type="ARBA" id="ARBA00022527"/>
    </source>
</evidence>
<evidence type="ECO:0000256" key="22">
    <source>
        <dbReference type="ARBA" id="ARBA00034269"/>
    </source>
</evidence>
<comment type="catalytic activity">
    <reaction evidence="24">
        <text>Ca(2+)(in) = Ca(2+)(out)</text>
        <dbReference type="Rhea" id="RHEA:29671"/>
        <dbReference type="ChEBI" id="CHEBI:29108"/>
    </reaction>
</comment>
<dbReference type="GeneTree" id="ENSGT00940000158164"/>
<evidence type="ECO:0000256" key="8">
    <source>
        <dbReference type="ARBA" id="ARBA00022568"/>
    </source>
</evidence>
<keyword evidence="14" id="KW-0862">Zinc</keyword>
<evidence type="ECO:0000256" key="17">
    <source>
        <dbReference type="ARBA" id="ARBA00023065"/>
    </source>
</evidence>
<dbReference type="Pfam" id="PF18139">
    <property type="entry name" value="LSDAT_euk"/>
    <property type="match status" value="1"/>
</dbReference>
<dbReference type="EC" id="2.7.11.1" evidence="3"/>
<evidence type="ECO:0000256" key="27">
    <source>
        <dbReference type="SAM" id="MobiDB-lite"/>
    </source>
</evidence>
<dbReference type="PROSITE" id="PS51158">
    <property type="entry name" value="ALPHA_KINASE"/>
    <property type="match status" value="1"/>
</dbReference>
<keyword evidence="10" id="KW-0808">Transferase</keyword>
<dbReference type="SMART" id="SM00811">
    <property type="entry name" value="Alpha_kinase"/>
    <property type="match status" value="1"/>
</dbReference>
<keyword evidence="12" id="KW-0479">Metal-binding</keyword>
<evidence type="ECO:0000256" key="26">
    <source>
        <dbReference type="ARBA" id="ARBA00048679"/>
    </source>
</evidence>
<feature type="transmembrane region" description="Helical" evidence="28">
    <location>
        <begin position="1005"/>
        <end position="1028"/>
    </location>
</feature>
<dbReference type="Proteomes" id="UP000007635">
    <property type="component" value="Chromosome XIII"/>
</dbReference>
<evidence type="ECO:0000256" key="19">
    <source>
        <dbReference type="ARBA" id="ARBA00023242"/>
    </source>
</evidence>
<keyword evidence="9" id="KW-0107">Calcium channel</keyword>
<dbReference type="GO" id="GO:0046872">
    <property type="term" value="F:metal ion binding"/>
    <property type="evidence" value="ECO:0007669"/>
    <property type="project" value="UniProtKB-KW"/>
</dbReference>
<comment type="catalytic activity">
    <reaction evidence="23">
        <text>Zn(2+)(in) = Zn(2+)(out)</text>
        <dbReference type="Rhea" id="RHEA:29351"/>
        <dbReference type="ChEBI" id="CHEBI:29105"/>
    </reaction>
</comment>
<reference evidence="30 31" key="1">
    <citation type="journal article" date="2021" name="G3 (Bethesda)">
        <title>Improved contiguity of the threespine stickleback genome using long-read sequencing.</title>
        <authorList>
            <person name="Nath S."/>
            <person name="Shaw D.E."/>
            <person name="White M.A."/>
        </authorList>
    </citation>
    <scope>NUCLEOTIDE SEQUENCE [LARGE SCALE GENOMIC DNA]</scope>
    <source>
        <strain evidence="30 31">Lake Benthic</strain>
    </source>
</reference>
<feature type="transmembrane region" description="Helical" evidence="28">
    <location>
        <begin position="1481"/>
        <end position="1501"/>
    </location>
</feature>
<evidence type="ECO:0000256" key="10">
    <source>
        <dbReference type="ARBA" id="ARBA00022679"/>
    </source>
</evidence>
<evidence type="ECO:0000313" key="30">
    <source>
        <dbReference type="Ensembl" id="ENSGACP00000064134.1"/>
    </source>
</evidence>
<dbReference type="InterPro" id="IPR011009">
    <property type="entry name" value="Kinase-like_dom_sf"/>
</dbReference>
<keyword evidence="6" id="KW-0723">Serine/threonine-protein kinase</keyword>
<evidence type="ECO:0000256" key="15">
    <source>
        <dbReference type="ARBA" id="ARBA00022837"/>
    </source>
</evidence>
<dbReference type="InterPro" id="IPR032415">
    <property type="entry name" value="TRPM_tetra"/>
</dbReference>
<dbReference type="PANTHER" id="PTHR13800:SF15">
    <property type="entry name" value="TRANSIENT RECEPTOR POTENTIAL CATION CHANNEL SUBFAMILY M MEMBER 6"/>
    <property type="match status" value="1"/>
</dbReference>
<dbReference type="Pfam" id="PF02816">
    <property type="entry name" value="Alpha_kinase"/>
    <property type="match status" value="1"/>
</dbReference>
<dbReference type="GO" id="GO:0005262">
    <property type="term" value="F:calcium channel activity"/>
    <property type="evidence" value="ECO:0007669"/>
    <property type="project" value="UniProtKB-KW"/>
</dbReference>
<organism evidence="30 31">
    <name type="scientific">Gasterosteus aculeatus aculeatus</name>
    <name type="common">three-spined stickleback</name>
    <dbReference type="NCBI Taxonomy" id="481459"/>
    <lineage>
        <taxon>Eukaryota</taxon>
        <taxon>Metazoa</taxon>
        <taxon>Chordata</taxon>
        <taxon>Craniata</taxon>
        <taxon>Vertebrata</taxon>
        <taxon>Euteleostomi</taxon>
        <taxon>Actinopterygii</taxon>
        <taxon>Neopterygii</taxon>
        <taxon>Teleostei</taxon>
        <taxon>Neoteleostei</taxon>
        <taxon>Acanthomorphata</taxon>
        <taxon>Eupercaria</taxon>
        <taxon>Perciformes</taxon>
        <taxon>Cottioidei</taxon>
        <taxon>Gasterosteales</taxon>
        <taxon>Gasterosteidae</taxon>
        <taxon>Gasterosteus</taxon>
    </lineage>
</organism>
<evidence type="ECO:0000256" key="1">
    <source>
        <dbReference type="ARBA" id="ARBA00004123"/>
    </source>
</evidence>
<keyword evidence="31" id="KW-1185">Reference proteome</keyword>
<keyword evidence="15" id="KW-0106">Calcium</keyword>
<evidence type="ECO:0000256" key="9">
    <source>
        <dbReference type="ARBA" id="ARBA00022673"/>
    </source>
</evidence>
<feature type="compositionally biased region" description="Low complexity" evidence="27">
    <location>
        <begin position="1335"/>
        <end position="1346"/>
    </location>
</feature>
<evidence type="ECO:0000256" key="13">
    <source>
        <dbReference type="ARBA" id="ARBA00022777"/>
    </source>
</evidence>
<dbReference type="Gene3D" id="1.20.5.1010">
    <property type="entry name" value="TRPM, tetramerisation domain"/>
    <property type="match status" value="1"/>
</dbReference>
<comment type="similarity">
    <text evidence="21">In the C-terminal section; belongs to the protein kinase superfamily. Alpha-type protein kinase family. ALPK subfamily.</text>
</comment>
<dbReference type="GO" id="GO:0051262">
    <property type="term" value="P:protein tetramerization"/>
    <property type="evidence" value="ECO:0007669"/>
    <property type="project" value="InterPro"/>
</dbReference>
<dbReference type="InterPro" id="IPR050927">
    <property type="entry name" value="TRPM"/>
</dbReference>
<dbReference type="Gene3D" id="3.30.200.20">
    <property type="entry name" value="Phosphorylase Kinase, domain 1"/>
    <property type="match status" value="1"/>
</dbReference>
<reference evidence="30" key="3">
    <citation type="submission" date="2025-09" db="UniProtKB">
        <authorList>
            <consortium name="Ensembl"/>
        </authorList>
    </citation>
    <scope>IDENTIFICATION</scope>
</reference>
<feature type="transmembrane region" description="Helical" evidence="28">
    <location>
        <begin position="1456"/>
        <end position="1475"/>
    </location>
</feature>
<feature type="transmembrane region" description="Helical" evidence="28">
    <location>
        <begin position="863"/>
        <end position="881"/>
    </location>
</feature>
<keyword evidence="7" id="KW-0597">Phosphoprotein</keyword>
<dbReference type="GO" id="GO:0004674">
    <property type="term" value="F:protein serine/threonine kinase activity"/>
    <property type="evidence" value="ECO:0007669"/>
    <property type="project" value="UniProtKB-KW"/>
</dbReference>
<feature type="compositionally biased region" description="Basic and acidic residues" evidence="27">
    <location>
        <begin position="1316"/>
        <end position="1330"/>
    </location>
</feature>
<evidence type="ECO:0000256" key="21">
    <source>
        <dbReference type="ARBA" id="ARBA00025760"/>
    </source>
</evidence>
<evidence type="ECO:0000256" key="7">
    <source>
        <dbReference type="ARBA" id="ARBA00022553"/>
    </source>
</evidence>
<evidence type="ECO:0000256" key="20">
    <source>
        <dbReference type="ARBA" id="ARBA00023303"/>
    </source>
</evidence>
<dbReference type="InterPro" id="IPR004166">
    <property type="entry name" value="a-kinase_dom"/>
</dbReference>
<evidence type="ECO:0000259" key="29">
    <source>
        <dbReference type="PROSITE" id="PS51158"/>
    </source>
</evidence>
<keyword evidence="19" id="KW-0539">Nucleus</keyword>
<dbReference type="Pfam" id="PF25508">
    <property type="entry name" value="TRPM2"/>
    <property type="match status" value="2"/>
</dbReference>
<feature type="transmembrane region" description="Helical" evidence="28">
    <location>
        <begin position="932"/>
        <end position="952"/>
    </location>
</feature>
<evidence type="ECO:0000256" key="25">
    <source>
        <dbReference type="ARBA" id="ARBA00047899"/>
    </source>
</evidence>
<evidence type="ECO:0000313" key="31">
    <source>
        <dbReference type="Proteomes" id="UP000007635"/>
    </source>
</evidence>
<dbReference type="InterPro" id="IPR037162">
    <property type="entry name" value="TRPM_tetra_sf"/>
</dbReference>
<evidence type="ECO:0000256" key="28">
    <source>
        <dbReference type="SAM" id="Phobius"/>
    </source>
</evidence>
<comment type="catalytic activity">
    <reaction evidence="22">
        <text>Mg(2+)(in) = Mg(2+)(out)</text>
        <dbReference type="Rhea" id="RHEA:29827"/>
        <dbReference type="ChEBI" id="CHEBI:18420"/>
    </reaction>
</comment>
<keyword evidence="8" id="KW-0109">Calcium transport</keyword>
<dbReference type="InterPro" id="IPR005821">
    <property type="entry name" value="Ion_trans_dom"/>
</dbReference>
<feature type="region of interest" description="Disordered" evidence="27">
    <location>
        <begin position="1299"/>
        <end position="1386"/>
    </location>
</feature>
<name>A0AAQ4RKI1_GASAC</name>
<keyword evidence="17" id="KW-0406">Ion transport</keyword>
<dbReference type="Pfam" id="PF00520">
    <property type="entry name" value="Ion_trans"/>
    <property type="match status" value="1"/>
</dbReference>
<evidence type="ECO:0000256" key="18">
    <source>
        <dbReference type="ARBA" id="ARBA00023136"/>
    </source>
</evidence>
<reference evidence="30" key="2">
    <citation type="submission" date="2025-08" db="UniProtKB">
        <authorList>
            <consortium name="Ensembl"/>
        </authorList>
    </citation>
    <scope>IDENTIFICATION</scope>
</reference>
<comment type="catalytic activity">
    <reaction evidence="26">
        <text>L-seryl-[protein] + ATP = O-phospho-L-seryl-[protein] + ADP + H(+)</text>
        <dbReference type="Rhea" id="RHEA:17989"/>
        <dbReference type="Rhea" id="RHEA-COMP:9863"/>
        <dbReference type="Rhea" id="RHEA-COMP:11604"/>
        <dbReference type="ChEBI" id="CHEBI:15378"/>
        <dbReference type="ChEBI" id="CHEBI:29999"/>
        <dbReference type="ChEBI" id="CHEBI:30616"/>
        <dbReference type="ChEBI" id="CHEBI:83421"/>
        <dbReference type="ChEBI" id="CHEBI:456216"/>
        <dbReference type="EC" id="2.7.11.1"/>
    </reaction>
</comment>
<accession>A0AAQ4RKI1</accession>
<evidence type="ECO:0000256" key="2">
    <source>
        <dbReference type="ARBA" id="ARBA00004651"/>
    </source>
</evidence>
<keyword evidence="18 28" id="KW-0472">Membrane</keyword>
<dbReference type="GO" id="GO:0005634">
    <property type="term" value="C:nucleus"/>
    <property type="evidence" value="ECO:0007669"/>
    <property type="project" value="UniProtKB-SubCell"/>
</dbReference>
<protein>
    <recommendedName>
        <fullName evidence="3">non-specific serine/threonine protein kinase</fullName>
        <ecNumber evidence="3">2.7.11.1</ecNumber>
    </recommendedName>
</protein>
<evidence type="ECO:0000256" key="23">
    <source>
        <dbReference type="ARBA" id="ARBA00034634"/>
    </source>
</evidence>
<keyword evidence="11 28" id="KW-0812">Transmembrane</keyword>
<feature type="compositionally biased region" description="Low complexity" evidence="27">
    <location>
        <begin position="1367"/>
        <end position="1378"/>
    </location>
</feature>
<sequence>MPRKSWIEESFSKRDCVKFIPSSRDLHRCIPVCQVCQNLIRCCCGRLIMEHHWHESLPPVSLYPGPGLDPEEDWSIELHTKASPTNAYGTIDFQDTATRVCRAKFVRVGVHSKPEVLLQLMLREWQMERPKLLLTVQGGSENFPLPLKVKQAFSKGLITAALSTGAWILTDGISTGVSKYVGEAVKTFGGHNLRKRNTVGITPWGVIDNNMDLIGRDVFRPYQPLGNPLSKRARLNGFHSHFLLVDDGTLGKHGCQQGLRRKLEKHIHLQKIHPRESQGVPVVCVVVEGGPSLVSTVLDYVSNAPPVPVFVFEGSGGAADLIAFLHKQTSIDRPLDADIKEDFLVRIGNVFRVESAEASHLCSVLLQCMDHRESITIFDSESEDQTAPDAAILTTSLKGTKASPAEQLSMALAWDRADIAQKDVLVYGQHWKVGSLEQAMLDALVMDRVSFVKLLIDNGMTMSRFLTVDRLEELYNTPQGQTDSFLRHLVEDAKQTSLPIGYRLSLIDMGLVIEYLIGGAYRSTYTRKHFRAVYNSRLDKRWGLIPYSTRGRALQDLHFSFTTAQPYKANMVGLSFFFLHILCHSNTLKLLKFNQIDLRNSGEIPSSPGLGDALLSVPFNLNDLFVWAILHQRQQMALFLCQHGEEVLARAAVAFKLYRSMAHEARQSSMDDHISERFKTHSLEFGQLAVDLLDCAFRQNEQMAMKLLTSEMEAWSHFTCLQMAVSSCHRPFVSHSCTQTLLTDLWTGPLNMRKNSFVKIILSLLLPPAILLLEFKSEAEMCHVPQSHEAMLFGLEPVKSIFYLAFLMLFSYVVLVEMQDVPSVQEWLVIAYILSTAVEKTREVLMSEPRQLSQKLKIWFSEYWNISDIIAILFFLTGLTLRWHANPYRTAGRIIYCLDIIFWFVRVLDLLAVNQHAGPYLTMITKMTSNMFFIVVMMAIVLLSFGVSRKAILSPDEEPSWSLARDVVFQPYWMIYGEVYASEIDPCDDGVPCPPASFLAPFLQAVYLFFQYIIMVNILIAFFNNIYFDMASTSNKLWKYNRYRYIMTYQERPWLPPPLILLSHLTSGVRAIYRKFIGDADQEERGSGLKLWLGHEDRKRLHEFEEKCVQAYFHEKSEGLHGSQINRIRATAERAEEMCTMVGEVSEKVIFIQDSLLDLDCQLGQLQDLSALAVDTLTLLSASDSLQQEEARLVQCRLITASRHTLPHSWTLPHKSEAGWDELQVRQVVPRSWGSSPPSLLEGCTREPSYHASLSHSSGDSVHLYGFRDPTPCHSCGSSPLSPRSLESAHHKLWTCEPHLHPSQEETSVEEEEEGPKEGEQGEEKTREEPSSVELSRASSNASLLSEPRDVSEGLVNPAFSLGDCRPSSPSGHSSQSGRTVKSSGWACPSSDRPYGACASLSSSVENIPFSGAPLTLMRGSYPLLNEPRDKESLSDGKSFRDDTSLLCSKSKGNGYVMQNVAPAILFYLISTAFIPGSIMHLLYVLLLNYLSSFVGLLTAMERNNLMRLAHTIPFTPVSIRGGEEVSVYSLEELSSDDDPECGTGSSWSTQGLSAMLQPLSSEVGSLDGGLRQGCRVLCTWAERDVLRPGAVYVVKAFRPEVVRAWQRHLHGSTALQLCLREIQQQRAAQKMMQVFNSVKPDDMHHSPRFLDVALVLWHSNGQWLTIERNMSGDFRKYNNNTGEEISPCCSLEETLLAFSHWTYEYSCRELLVLDMQGVGEELTDPTVIIADDQSRSEMLFGPDNLGDAAIRGFRQKHSCGACCHRLGLAGQTRSAFIGKRRNVCVLTLLKHVEKYFTKIIFNIFNLINKGFILHCALFFCACVYAL</sequence>
<keyword evidence="20" id="KW-0407">Ion channel</keyword>
<dbReference type="GO" id="GO:0005524">
    <property type="term" value="F:ATP binding"/>
    <property type="evidence" value="ECO:0007669"/>
    <property type="project" value="InterPro"/>
</dbReference>
<evidence type="ECO:0000256" key="11">
    <source>
        <dbReference type="ARBA" id="ARBA00022692"/>
    </source>
</evidence>
<dbReference type="Gene3D" id="3.20.200.10">
    <property type="entry name" value="MHCK/EF2 kinase"/>
    <property type="match status" value="1"/>
</dbReference>
<evidence type="ECO:0000256" key="12">
    <source>
        <dbReference type="ARBA" id="ARBA00022723"/>
    </source>
</evidence>